<name>A0A8J3QCL0_9ACTN</name>
<accession>A0A8J3QCL0</accession>
<evidence type="ECO:0000256" key="2">
    <source>
        <dbReference type="ARBA" id="ARBA00001911"/>
    </source>
</evidence>
<evidence type="ECO:0000259" key="12">
    <source>
        <dbReference type="Pfam" id="PF01370"/>
    </source>
</evidence>
<dbReference type="Pfam" id="PF01370">
    <property type="entry name" value="Epimerase"/>
    <property type="match status" value="1"/>
</dbReference>
<dbReference type="SUPFAM" id="SSF51735">
    <property type="entry name" value="NAD(P)-binding Rossmann-fold domains"/>
    <property type="match status" value="1"/>
</dbReference>
<dbReference type="UniPathway" id="UPA00214"/>
<dbReference type="NCBIfam" id="TIGR01179">
    <property type="entry name" value="galE"/>
    <property type="match status" value="1"/>
</dbReference>
<dbReference type="RefSeq" id="WP_203911917.1">
    <property type="nucleotide sequence ID" value="NZ_BONY01000045.1"/>
</dbReference>
<dbReference type="EC" id="5.1.3.2" evidence="5"/>
<dbReference type="InterPro" id="IPR001509">
    <property type="entry name" value="Epimerase_deHydtase"/>
</dbReference>
<evidence type="ECO:0000313" key="13">
    <source>
        <dbReference type="EMBL" id="GIH08160.1"/>
    </source>
</evidence>
<keyword evidence="8" id="KW-0413">Isomerase</keyword>
<evidence type="ECO:0000256" key="8">
    <source>
        <dbReference type="ARBA" id="ARBA00023235"/>
    </source>
</evidence>
<gene>
    <name evidence="13" type="ORF">Rhe02_62270</name>
</gene>
<sequence length="327" mass="34519">MVRRDVWLVTGGAGYIGGHIVARLHAAGRPVVVYDDLSTGSAHRVPDGVPLICASVLDEEALAKALVQHEVTGVMHVAAKKSVPDSMRDPVLYYRENIGGVVTLLAAMVHTGVKKLVFTSSAAVYGMPSASIITEQTPAEPISPYGYSKLAGERMIADAGRAHDISWLALRYFNAVGAEGDQLADRGGTNLFPVIFRAFAAGKPVAVTGGDFATHDGTGVRDYIHVADLADAHVAAADRLTRGPAAQVLNVGTGKGYSVLDVLAALRKVTGVEVPYAIGPRRDGDPATVIAAVDRVREELGWSAQRDLDQMVASAWSARQATDEGMR</sequence>
<keyword evidence="7" id="KW-0520">NAD</keyword>
<evidence type="ECO:0000256" key="10">
    <source>
        <dbReference type="ARBA" id="ARBA00031367"/>
    </source>
</evidence>
<feature type="domain" description="NAD-dependent epimerase/dehydratase" evidence="12">
    <location>
        <begin position="7"/>
        <end position="252"/>
    </location>
</feature>
<comment type="catalytic activity">
    <reaction evidence="1">
        <text>UDP-alpha-D-glucose = UDP-alpha-D-galactose</text>
        <dbReference type="Rhea" id="RHEA:22168"/>
        <dbReference type="ChEBI" id="CHEBI:58885"/>
        <dbReference type="ChEBI" id="CHEBI:66914"/>
        <dbReference type="EC" id="5.1.3.2"/>
    </reaction>
</comment>
<evidence type="ECO:0000256" key="6">
    <source>
        <dbReference type="ARBA" id="ARBA00018569"/>
    </source>
</evidence>
<dbReference type="PANTHER" id="PTHR43725:SF53">
    <property type="entry name" value="UDP-ARABINOSE 4-EPIMERASE 1"/>
    <property type="match status" value="1"/>
</dbReference>
<protein>
    <recommendedName>
        <fullName evidence="6">UDP-glucose 4-epimerase</fullName>
        <ecNumber evidence="5">5.1.3.2</ecNumber>
    </recommendedName>
    <alternativeName>
        <fullName evidence="11">Galactowaldenase</fullName>
    </alternativeName>
    <alternativeName>
        <fullName evidence="10">UDP-galactose 4-epimerase</fullName>
    </alternativeName>
</protein>
<keyword evidence="9" id="KW-0119">Carbohydrate metabolism</keyword>
<evidence type="ECO:0000256" key="4">
    <source>
        <dbReference type="ARBA" id="ARBA00007637"/>
    </source>
</evidence>
<dbReference type="GO" id="GO:0003978">
    <property type="term" value="F:UDP-glucose 4-epimerase activity"/>
    <property type="evidence" value="ECO:0007669"/>
    <property type="project" value="UniProtKB-EC"/>
</dbReference>
<dbReference type="AlphaFoldDB" id="A0A8J3QCL0"/>
<dbReference type="Gene3D" id="3.90.25.10">
    <property type="entry name" value="UDP-galactose 4-epimerase, domain 1"/>
    <property type="match status" value="1"/>
</dbReference>
<dbReference type="InterPro" id="IPR005886">
    <property type="entry name" value="UDP_G4E"/>
</dbReference>
<comment type="cofactor">
    <cofactor evidence="2">
        <name>NAD(+)</name>
        <dbReference type="ChEBI" id="CHEBI:57540"/>
    </cofactor>
</comment>
<comment type="pathway">
    <text evidence="3">Carbohydrate metabolism; galactose metabolism.</text>
</comment>
<comment type="similarity">
    <text evidence="4">Belongs to the NAD(P)-dependent epimerase/dehydratase family.</text>
</comment>
<evidence type="ECO:0000256" key="1">
    <source>
        <dbReference type="ARBA" id="ARBA00000083"/>
    </source>
</evidence>
<evidence type="ECO:0000256" key="11">
    <source>
        <dbReference type="ARBA" id="ARBA00033067"/>
    </source>
</evidence>
<proteinExistence type="inferred from homology"/>
<reference evidence="13" key="1">
    <citation type="submission" date="2021-01" db="EMBL/GenBank/DDBJ databases">
        <title>Whole genome shotgun sequence of Rhizocola hellebori NBRC 109834.</title>
        <authorList>
            <person name="Komaki H."/>
            <person name="Tamura T."/>
        </authorList>
    </citation>
    <scope>NUCLEOTIDE SEQUENCE</scope>
    <source>
        <strain evidence="13">NBRC 109834</strain>
    </source>
</reference>
<dbReference type="EMBL" id="BONY01000045">
    <property type="protein sequence ID" value="GIH08160.1"/>
    <property type="molecule type" value="Genomic_DNA"/>
</dbReference>
<dbReference type="Gene3D" id="3.40.50.720">
    <property type="entry name" value="NAD(P)-binding Rossmann-like Domain"/>
    <property type="match status" value="1"/>
</dbReference>
<dbReference type="GO" id="GO:0033499">
    <property type="term" value="P:galactose catabolic process via UDP-galactose, Leloir pathway"/>
    <property type="evidence" value="ECO:0007669"/>
    <property type="project" value="TreeGrafter"/>
</dbReference>
<evidence type="ECO:0000256" key="7">
    <source>
        <dbReference type="ARBA" id="ARBA00023027"/>
    </source>
</evidence>
<comment type="caution">
    <text evidence="13">The sequence shown here is derived from an EMBL/GenBank/DDBJ whole genome shotgun (WGS) entry which is preliminary data.</text>
</comment>
<evidence type="ECO:0000313" key="14">
    <source>
        <dbReference type="Proteomes" id="UP000612899"/>
    </source>
</evidence>
<dbReference type="InterPro" id="IPR036291">
    <property type="entry name" value="NAD(P)-bd_dom_sf"/>
</dbReference>
<keyword evidence="14" id="KW-1185">Reference proteome</keyword>
<dbReference type="PANTHER" id="PTHR43725">
    <property type="entry name" value="UDP-GLUCOSE 4-EPIMERASE"/>
    <property type="match status" value="1"/>
</dbReference>
<evidence type="ECO:0000256" key="9">
    <source>
        <dbReference type="ARBA" id="ARBA00023277"/>
    </source>
</evidence>
<dbReference type="Proteomes" id="UP000612899">
    <property type="component" value="Unassembled WGS sequence"/>
</dbReference>
<evidence type="ECO:0000256" key="5">
    <source>
        <dbReference type="ARBA" id="ARBA00013189"/>
    </source>
</evidence>
<organism evidence="13 14">
    <name type="scientific">Rhizocola hellebori</name>
    <dbReference type="NCBI Taxonomy" id="1392758"/>
    <lineage>
        <taxon>Bacteria</taxon>
        <taxon>Bacillati</taxon>
        <taxon>Actinomycetota</taxon>
        <taxon>Actinomycetes</taxon>
        <taxon>Micromonosporales</taxon>
        <taxon>Micromonosporaceae</taxon>
        <taxon>Rhizocola</taxon>
    </lineage>
</organism>
<evidence type="ECO:0000256" key="3">
    <source>
        <dbReference type="ARBA" id="ARBA00004947"/>
    </source>
</evidence>